<feature type="transmembrane region" description="Helical" evidence="1">
    <location>
        <begin position="12"/>
        <end position="31"/>
    </location>
</feature>
<proteinExistence type="predicted"/>
<reference evidence="2" key="1">
    <citation type="submission" date="2018-02" db="EMBL/GenBank/DDBJ databases">
        <title>Rhizophora mucronata_Transcriptome.</title>
        <authorList>
            <person name="Meera S.P."/>
            <person name="Sreeshan A."/>
            <person name="Augustine A."/>
        </authorList>
    </citation>
    <scope>NUCLEOTIDE SEQUENCE</scope>
    <source>
        <tissue evidence="2">Leaf</tissue>
    </source>
</reference>
<name>A0A2P2PS65_RHIMU</name>
<keyword evidence="1" id="KW-0472">Membrane</keyword>
<organism evidence="2">
    <name type="scientific">Rhizophora mucronata</name>
    <name type="common">Asiatic mangrove</name>
    <dbReference type="NCBI Taxonomy" id="61149"/>
    <lineage>
        <taxon>Eukaryota</taxon>
        <taxon>Viridiplantae</taxon>
        <taxon>Streptophyta</taxon>
        <taxon>Embryophyta</taxon>
        <taxon>Tracheophyta</taxon>
        <taxon>Spermatophyta</taxon>
        <taxon>Magnoliopsida</taxon>
        <taxon>eudicotyledons</taxon>
        <taxon>Gunneridae</taxon>
        <taxon>Pentapetalae</taxon>
        <taxon>rosids</taxon>
        <taxon>fabids</taxon>
        <taxon>Malpighiales</taxon>
        <taxon>Rhizophoraceae</taxon>
        <taxon>Rhizophora</taxon>
    </lineage>
</organism>
<evidence type="ECO:0000313" key="2">
    <source>
        <dbReference type="EMBL" id="MBX57586.1"/>
    </source>
</evidence>
<dbReference type="AlphaFoldDB" id="A0A2P2PS65"/>
<evidence type="ECO:0000256" key="1">
    <source>
        <dbReference type="SAM" id="Phobius"/>
    </source>
</evidence>
<keyword evidence="1" id="KW-0812">Transmembrane</keyword>
<accession>A0A2P2PS65</accession>
<dbReference type="EMBL" id="GGEC01077102">
    <property type="protein sequence ID" value="MBX57586.1"/>
    <property type="molecule type" value="Transcribed_RNA"/>
</dbReference>
<keyword evidence="1" id="KW-1133">Transmembrane helix</keyword>
<sequence length="35" mass="3972">MDSLIMIPLDLMLIFICRYKSALLLVGLAFCGSYF</sequence>
<protein>
    <submittedName>
        <fullName evidence="2">Uncharacterized protein</fullName>
    </submittedName>
</protein>